<feature type="transmembrane region" description="Helical" evidence="1">
    <location>
        <begin position="94"/>
        <end position="119"/>
    </location>
</feature>
<dbReference type="OrthoDB" id="2836052at2"/>
<evidence type="ECO:0008006" key="7">
    <source>
        <dbReference type="Google" id="ProtNLM"/>
    </source>
</evidence>
<evidence type="ECO:0000313" key="5">
    <source>
        <dbReference type="Proteomes" id="UP000095412"/>
    </source>
</evidence>
<dbReference type="RefSeq" id="WP_081333114.1">
    <property type="nucleotide sequence ID" value="NZ_FMPG01000008.1"/>
</dbReference>
<sequence length="241" mass="27895">MRLNIKKHVMIHFLELLKKGHILVGVLITILPPLLIAYFSIYKNMPFTIKHVSNFYCMFGMLAAVLHPLYFVNRDYSTKVASLINNSRKNRLHYAMSNYILSVLIALLYASIGIILLVIVKNFGVEGTLTFKFIIGFLFNIILLVTSYFALGYLMVLYRVHIGIIYATLTALLLFIHNIFSNILETIQNEHTKQFIENFPIYYYPALVGSKPFSFSQYTIGIIILCLITSWIFTKNLRNRY</sequence>
<accession>A0A1D4NTE1</accession>
<protein>
    <recommendedName>
        <fullName evidence="7">ABC transporter permease</fullName>
    </recommendedName>
</protein>
<dbReference type="Proteomes" id="UP000095768">
    <property type="component" value="Unassembled WGS sequence"/>
</dbReference>
<feature type="transmembrane region" description="Helical" evidence="1">
    <location>
        <begin position="163"/>
        <end position="180"/>
    </location>
</feature>
<evidence type="ECO:0000313" key="4">
    <source>
        <dbReference type="EMBL" id="SCT13992.1"/>
    </source>
</evidence>
<evidence type="ECO:0000313" key="3">
    <source>
        <dbReference type="EMBL" id="SCT09064.1"/>
    </source>
</evidence>
<accession>A0A2U8RLH3</accession>
<evidence type="ECO:0000313" key="2">
    <source>
        <dbReference type="EMBL" id="AWM30215.1"/>
    </source>
</evidence>
<gene>
    <name evidence="4" type="ORF">SAMEA2297795_01866</name>
    <name evidence="3" type="ORF">SAMEA2297796_01725</name>
    <name evidence="2" type="ORF">SCC82B_00075</name>
</gene>
<dbReference type="EMBL" id="MH155596">
    <property type="protein sequence ID" value="AWM30215.1"/>
    <property type="molecule type" value="Genomic_DNA"/>
</dbReference>
<keyword evidence="5" id="KW-1185">Reference proteome</keyword>
<organism evidence="4 6">
    <name type="scientific">Staphylococcus caeli</name>
    <dbReference type="NCBI Taxonomy" id="2201815"/>
    <lineage>
        <taxon>Bacteria</taxon>
        <taxon>Bacillati</taxon>
        <taxon>Bacillota</taxon>
        <taxon>Bacilli</taxon>
        <taxon>Bacillales</taxon>
        <taxon>Staphylococcaceae</taxon>
        <taxon>Staphylococcus</taxon>
    </lineage>
</organism>
<reference evidence="2" key="3">
    <citation type="submission" date="2018-03" db="EMBL/GenBank/DDBJ databases">
        <title>A novel mecC allotype, mecC3, in a new Staphylococcus species, Staphylococcus caeli.</title>
        <authorList>
            <person name="MacFadyen A.C."/>
            <person name="Harrison E.M."/>
            <person name="Morgan F.J.E."/>
            <person name="Parkhill J."/>
            <person name="Holmes M.A."/>
            <person name="Paterson G.K."/>
        </authorList>
    </citation>
    <scope>NUCLEOTIDE SEQUENCE</scope>
    <source>
        <strain evidence="2">82B</strain>
    </source>
</reference>
<evidence type="ECO:0000313" key="6">
    <source>
        <dbReference type="Proteomes" id="UP000095768"/>
    </source>
</evidence>
<feature type="transmembrane region" description="Helical" evidence="1">
    <location>
        <begin position="53"/>
        <end position="73"/>
    </location>
</feature>
<keyword evidence="1" id="KW-0812">Transmembrane</keyword>
<dbReference type="EMBL" id="FMPG01000008">
    <property type="protein sequence ID" value="SCT13992.1"/>
    <property type="molecule type" value="Genomic_DNA"/>
</dbReference>
<feature type="transmembrane region" description="Helical" evidence="1">
    <location>
        <begin position="21"/>
        <end position="41"/>
    </location>
</feature>
<evidence type="ECO:0000256" key="1">
    <source>
        <dbReference type="SAM" id="Phobius"/>
    </source>
</evidence>
<dbReference type="AlphaFoldDB" id="A0A1D4NTE1"/>
<name>A0A1D4NTE1_9STAP</name>
<reference evidence="3 5" key="2">
    <citation type="submission" date="2016-09" db="EMBL/GenBank/DDBJ databases">
        <authorList>
            <consortium name="Pathogen Informatics"/>
            <person name="Sun Q."/>
            <person name="Inoue M."/>
        </authorList>
    </citation>
    <scope>NUCLEOTIDE SEQUENCE [LARGE SCALE GENOMIC DNA]</scope>
    <source>
        <strain evidence="3 5">82C</strain>
    </source>
</reference>
<feature type="transmembrane region" description="Helical" evidence="1">
    <location>
        <begin position="131"/>
        <end position="151"/>
    </location>
</feature>
<keyword evidence="1" id="KW-1133">Transmembrane helix</keyword>
<reference evidence="4 6" key="1">
    <citation type="submission" date="2016-09" db="EMBL/GenBank/DDBJ databases">
        <authorList>
            <consortium name="Pathogen Informatics"/>
        </authorList>
    </citation>
    <scope>NUCLEOTIDE SEQUENCE [LARGE SCALE GENOMIC DNA]</scope>
    <source>
        <strain evidence="4 6">82B</strain>
    </source>
</reference>
<feature type="transmembrane region" description="Helical" evidence="1">
    <location>
        <begin position="215"/>
        <end position="234"/>
    </location>
</feature>
<proteinExistence type="predicted"/>
<keyword evidence="1" id="KW-0472">Membrane</keyword>
<dbReference type="Proteomes" id="UP000095412">
    <property type="component" value="Unassembled WGS sequence"/>
</dbReference>
<dbReference type="EMBL" id="FMPI01000012">
    <property type="protein sequence ID" value="SCT09064.1"/>
    <property type="molecule type" value="Genomic_DNA"/>
</dbReference>